<organism evidence="14 15">
    <name type="scientific">Paremcibacter congregatus</name>
    <dbReference type="NCBI Taxonomy" id="2043170"/>
    <lineage>
        <taxon>Bacteria</taxon>
        <taxon>Pseudomonadati</taxon>
        <taxon>Pseudomonadota</taxon>
        <taxon>Alphaproteobacteria</taxon>
        <taxon>Emcibacterales</taxon>
        <taxon>Emcibacteraceae</taxon>
        <taxon>Paremcibacter</taxon>
    </lineage>
</organism>
<keyword evidence="4" id="KW-0808">Transferase</keyword>
<evidence type="ECO:0000256" key="8">
    <source>
        <dbReference type="ARBA" id="ARBA00059827"/>
    </source>
</evidence>
<keyword evidence="5" id="KW-0547">Nucleotide-binding</keyword>
<dbReference type="InterPro" id="IPR036097">
    <property type="entry name" value="HisK_dim/P_sf"/>
</dbReference>
<dbReference type="RefSeq" id="WP_099475064.1">
    <property type="nucleotide sequence ID" value="NZ_PDEM01000032.1"/>
</dbReference>
<evidence type="ECO:0000313" key="15">
    <source>
        <dbReference type="Proteomes" id="UP000229730"/>
    </source>
</evidence>
<evidence type="ECO:0000256" key="9">
    <source>
        <dbReference type="ARBA" id="ARBA00070616"/>
    </source>
</evidence>
<dbReference type="Pfam" id="PF00512">
    <property type="entry name" value="HisKA"/>
    <property type="match status" value="1"/>
</dbReference>
<comment type="function">
    <text evidence="8">Putative oxygen sensor; modulates the activity of FixJ, a transcriptional activator of nitrogen fixation fixK gene. FixL probably acts as a kinase that phosphorylates FixJ.</text>
</comment>
<dbReference type="SMART" id="SM00091">
    <property type="entry name" value="PAS"/>
    <property type="match status" value="3"/>
</dbReference>
<dbReference type="InterPro" id="IPR001610">
    <property type="entry name" value="PAC"/>
</dbReference>
<keyword evidence="3" id="KW-0597">Phosphoprotein</keyword>
<comment type="catalytic activity">
    <reaction evidence="1">
        <text>ATP + protein L-histidine = ADP + protein N-phospho-L-histidine.</text>
        <dbReference type="EC" id="2.7.13.3"/>
    </reaction>
</comment>
<dbReference type="SUPFAM" id="SSF47384">
    <property type="entry name" value="Homodimeric domain of signal transducing histidine kinase"/>
    <property type="match status" value="1"/>
</dbReference>
<evidence type="ECO:0000259" key="11">
    <source>
        <dbReference type="PROSITE" id="PS50109"/>
    </source>
</evidence>
<feature type="domain" description="PAS" evidence="12">
    <location>
        <begin position="506"/>
        <end position="559"/>
    </location>
</feature>
<dbReference type="InterPro" id="IPR036890">
    <property type="entry name" value="HATPase_C_sf"/>
</dbReference>
<feature type="transmembrane region" description="Helical" evidence="10">
    <location>
        <begin position="51"/>
        <end position="68"/>
    </location>
</feature>
<dbReference type="PANTHER" id="PTHR43304">
    <property type="entry name" value="PHYTOCHROME-LIKE PROTEIN CPH1"/>
    <property type="match status" value="1"/>
</dbReference>
<name>A0A2G4YMJ8_9PROT</name>
<keyword evidence="10" id="KW-0472">Membrane</keyword>
<dbReference type="GO" id="GO:0005524">
    <property type="term" value="F:ATP binding"/>
    <property type="evidence" value="ECO:0007669"/>
    <property type="project" value="UniProtKB-KW"/>
</dbReference>
<dbReference type="SMART" id="SM00387">
    <property type="entry name" value="HATPase_c"/>
    <property type="match status" value="1"/>
</dbReference>
<dbReference type="Gene3D" id="3.30.450.20">
    <property type="entry name" value="PAS domain"/>
    <property type="match status" value="3"/>
</dbReference>
<keyword evidence="7" id="KW-0067">ATP-binding</keyword>
<dbReference type="InterPro" id="IPR005467">
    <property type="entry name" value="His_kinase_dom"/>
</dbReference>
<feature type="transmembrane region" description="Helical" evidence="10">
    <location>
        <begin position="214"/>
        <end position="236"/>
    </location>
</feature>
<dbReference type="PROSITE" id="PS50113">
    <property type="entry name" value="PAC"/>
    <property type="match status" value="2"/>
</dbReference>
<dbReference type="GO" id="GO:0000155">
    <property type="term" value="F:phosphorelay sensor kinase activity"/>
    <property type="evidence" value="ECO:0007669"/>
    <property type="project" value="InterPro"/>
</dbReference>
<feature type="transmembrane region" description="Helical" evidence="10">
    <location>
        <begin position="75"/>
        <end position="93"/>
    </location>
</feature>
<keyword evidence="10" id="KW-1133">Transmembrane helix</keyword>
<evidence type="ECO:0000259" key="12">
    <source>
        <dbReference type="PROSITE" id="PS50112"/>
    </source>
</evidence>
<accession>A0A2G4YMJ8</accession>
<dbReference type="EMBL" id="PDEM01000032">
    <property type="protein sequence ID" value="PHZ83559.1"/>
    <property type="molecule type" value="Genomic_DNA"/>
</dbReference>
<dbReference type="AlphaFoldDB" id="A0A2G4YMJ8"/>
<dbReference type="FunFam" id="3.30.450.20:FF:000060">
    <property type="entry name" value="Sensor protein FixL"/>
    <property type="match status" value="1"/>
</dbReference>
<dbReference type="InterPro" id="IPR013767">
    <property type="entry name" value="PAS_fold"/>
</dbReference>
<dbReference type="CDD" id="cd00075">
    <property type="entry name" value="HATPase"/>
    <property type="match status" value="1"/>
</dbReference>
<dbReference type="InParanoid" id="A0A2G4YMJ8"/>
<dbReference type="PRINTS" id="PR00344">
    <property type="entry name" value="BCTRLSENSOR"/>
</dbReference>
<dbReference type="Pfam" id="PF08448">
    <property type="entry name" value="PAS_4"/>
    <property type="match status" value="1"/>
</dbReference>
<feature type="domain" description="Histidine kinase" evidence="11">
    <location>
        <begin position="905"/>
        <end position="1114"/>
    </location>
</feature>
<feature type="transmembrane region" description="Helical" evidence="10">
    <location>
        <begin position="12"/>
        <end position="31"/>
    </location>
</feature>
<evidence type="ECO:0000256" key="4">
    <source>
        <dbReference type="ARBA" id="ARBA00022679"/>
    </source>
</evidence>
<dbReference type="InterPro" id="IPR000700">
    <property type="entry name" value="PAS-assoc_C"/>
</dbReference>
<sequence>MTELIKRPLPAHMLIGVFMLVLSALVMFGWYSKSPLLIQVHAGLVPMQFNTALGFFLLGASLISLSFPLKQLSPLLAGLVLLLSLATLVQYVFNNNLGIDQLFIESYITVHSPNPGRMSLHSSLGFFFSSLGLLIPAIGKKNQWFYLFMTICGGLVLAQSIIALLGYATGYEKAYGSDEYSQMAIHTSIAFALVGVAILLLTKPPKNTISVQRYHLSALGITIVLAFFAFLAITIYSAEQRLYRNVVKTDINAISSELENDVTRLTQTLHRMGDRWTAGRTLLQDTYSPNQRQALQERMWRHDAETYLTDISSIDTLMWVTPEITVLWSENRNGSLTFSGFSPGIKQIIRETLPQPRNPAITAPAQDIIPVEDGSAVFIFHPLYAENQFQGWIVALMSIDKFMAPLAQKSLTQNYVVELINANDTVLFRSKGKDIALSSLIDRQTISFFRLNWTLKLQATPDFFKYHELPLQWLLTLMVIASLVSLFWLTRLYFKGQEQEQWVSTLYQRQSAALDTMLDGLLVISDKGIIQEVNRAALAMFGYHREDLIDRNINCLMPEPYHSGHDGYLQHYHDTGEKRIIGKKRTLTALRKDGTTFPMTLQVTEGRTKDGRFYTGVIQDLTEQMAAAEKMAEKDTLLKLAQKDAWLKLAVQDSSAGLALQNTEGKFIEVNATFCQWLGFTNEEMLDLYAEDIVTKQDLSIIRKTLKKMLSGEISVAHQERQYKTKDGSYIWCMASSTVVRNEDDKIEFIASHIINIEQEKRLGIQLKDAQSFQKLITDNNPDLIYVKDAYSRLAFANPAFIKLFPNKKINQVIDTTPNELYTQEEIDNIQTQSRKAFAEGKAEIIQKVKDPSGSPRILLNTKTRFENAEGEPFILGVARDVTAQETLIAKLEKSNQDLDQFAYIASHDLKSPLNAIQKIASWLEEDCHDILPESSKEHLSLLKSRSQRMSRLLTDLLMYSRVGRYEYKDENVNLKDITTDIFELLDAPETFTCDGQDVELDVPRIPLEIILRNLVSNAIKHHDKSKGHIKVTYEQTPTSHKIQVSDDGPGIPPELHKKATEMFQTLKSRDQVEGSGMGLAMVKKIIEHYNGHLKINSDGKRGTIVKVLWPFAKNNPGEDE</sequence>
<keyword evidence="10" id="KW-0812">Transmembrane</keyword>
<feature type="domain" description="PAC" evidence="13">
    <location>
        <begin position="583"/>
        <end position="633"/>
    </location>
</feature>
<feature type="transmembrane region" description="Helical" evidence="10">
    <location>
        <begin position="145"/>
        <end position="168"/>
    </location>
</feature>
<dbReference type="SMART" id="SM00388">
    <property type="entry name" value="HisKA"/>
    <property type="match status" value="1"/>
</dbReference>
<feature type="transmembrane region" description="Helical" evidence="10">
    <location>
        <begin position="120"/>
        <end position="138"/>
    </location>
</feature>
<dbReference type="SMART" id="SM00086">
    <property type="entry name" value="PAC"/>
    <property type="match status" value="3"/>
</dbReference>
<protein>
    <recommendedName>
        <fullName evidence="9">Sensor protein FixL</fullName>
        <ecNumber evidence="2">2.7.13.3</ecNumber>
    </recommendedName>
</protein>
<evidence type="ECO:0000256" key="1">
    <source>
        <dbReference type="ARBA" id="ARBA00000085"/>
    </source>
</evidence>
<feature type="domain" description="PAS" evidence="12">
    <location>
        <begin position="643"/>
        <end position="713"/>
    </location>
</feature>
<dbReference type="InterPro" id="IPR035965">
    <property type="entry name" value="PAS-like_dom_sf"/>
</dbReference>
<dbReference type="CDD" id="cd00082">
    <property type="entry name" value="HisKA"/>
    <property type="match status" value="1"/>
</dbReference>
<dbReference type="NCBIfam" id="TIGR00229">
    <property type="entry name" value="sensory_box"/>
    <property type="match status" value="3"/>
</dbReference>
<evidence type="ECO:0000256" key="2">
    <source>
        <dbReference type="ARBA" id="ARBA00012438"/>
    </source>
</evidence>
<dbReference type="PROSITE" id="PS50112">
    <property type="entry name" value="PAS"/>
    <property type="match status" value="2"/>
</dbReference>
<proteinExistence type="predicted"/>
<comment type="caution">
    <text evidence="14">The sequence shown here is derived from an EMBL/GenBank/DDBJ whole genome shotgun (WGS) entry which is preliminary data.</text>
</comment>
<evidence type="ECO:0000256" key="7">
    <source>
        <dbReference type="ARBA" id="ARBA00022840"/>
    </source>
</evidence>
<dbReference type="InterPro" id="IPR003594">
    <property type="entry name" value="HATPase_dom"/>
</dbReference>
<feature type="domain" description="PAC" evidence="13">
    <location>
        <begin position="717"/>
        <end position="769"/>
    </location>
</feature>
<dbReference type="InterPro" id="IPR052162">
    <property type="entry name" value="Sensor_kinase/Photoreceptor"/>
</dbReference>
<evidence type="ECO:0000256" key="5">
    <source>
        <dbReference type="ARBA" id="ARBA00022741"/>
    </source>
</evidence>
<dbReference type="InterPro" id="IPR004358">
    <property type="entry name" value="Sig_transdc_His_kin-like_C"/>
</dbReference>
<dbReference type="PANTHER" id="PTHR43304:SF1">
    <property type="entry name" value="PAC DOMAIN-CONTAINING PROTEIN"/>
    <property type="match status" value="1"/>
</dbReference>
<evidence type="ECO:0000259" key="13">
    <source>
        <dbReference type="PROSITE" id="PS50113"/>
    </source>
</evidence>
<feature type="transmembrane region" description="Helical" evidence="10">
    <location>
        <begin position="180"/>
        <end position="202"/>
    </location>
</feature>
<dbReference type="EC" id="2.7.13.3" evidence="2"/>
<evidence type="ECO:0000256" key="6">
    <source>
        <dbReference type="ARBA" id="ARBA00022777"/>
    </source>
</evidence>
<evidence type="ECO:0000313" key="14">
    <source>
        <dbReference type="EMBL" id="PHZ83559.1"/>
    </source>
</evidence>
<dbReference type="Pfam" id="PF02518">
    <property type="entry name" value="HATPase_c"/>
    <property type="match status" value="1"/>
</dbReference>
<dbReference type="Pfam" id="PF13426">
    <property type="entry name" value="PAS_9"/>
    <property type="match status" value="1"/>
</dbReference>
<evidence type="ECO:0000256" key="3">
    <source>
        <dbReference type="ARBA" id="ARBA00022553"/>
    </source>
</evidence>
<dbReference type="InterPro" id="IPR003661">
    <property type="entry name" value="HisK_dim/P_dom"/>
</dbReference>
<gene>
    <name evidence="14" type="ORF">CRD36_16470</name>
</gene>
<dbReference type="GO" id="GO:0006355">
    <property type="term" value="P:regulation of DNA-templated transcription"/>
    <property type="evidence" value="ECO:0007669"/>
    <property type="project" value="InterPro"/>
</dbReference>
<dbReference type="CDD" id="cd00130">
    <property type="entry name" value="PAS"/>
    <property type="match status" value="2"/>
</dbReference>
<reference evidence="14 15" key="1">
    <citation type="submission" date="2017-10" db="EMBL/GenBank/DDBJ databases">
        <title>Frigbacter circumglobatus gen. nov. sp. nov., isolated from sediment cultured in situ.</title>
        <authorList>
            <person name="Zhao Z."/>
        </authorList>
    </citation>
    <scope>NUCLEOTIDE SEQUENCE [LARGE SCALE GENOMIC DNA]</scope>
    <source>
        <strain evidence="14 15">ZYL</strain>
    </source>
</reference>
<dbReference type="Gene3D" id="3.30.565.10">
    <property type="entry name" value="Histidine kinase-like ATPase, C-terminal domain"/>
    <property type="match status" value="1"/>
</dbReference>
<dbReference type="InterPro" id="IPR013656">
    <property type="entry name" value="PAS_4"/>
</dbReference>
<keyword evidence="6" id="KW-0418">Kinase</keyword>
<dbReference type="OrthoDB" id="9795133at2"/>
<dbReference type="Gene3D" id="1.10.287.130">
    <property type="match status" value="1"/>
</dbReference>
<dbReference type="SUPFAM" id="SSF55874">
    <property type="entry name" value="ATPase domain of HSP90 chaperone/DNA topoisomerase II/histidine kinase"/>
    <property type="match status" value="1"/>
</dbReference>
<dbReference type="Pfam" id="PF00989">
    <property type="entry name" value="PAS"/>
    <property type="match status" value="1"/>
</dbReference>
<dbReference type="Proteomes" id="UP000229730">
    <property type="component" value="Unassembled WGS sequence"/>
</dbReference>
<evidence type="ECO:0000256" key="10">
    <source>
        <dbReference type="SAM" id="Phobius"/>
    </source>
</evidence>
<dbReference type="SUPFAM" id="SSF55785">
    <property type="entry name" value="PYP-like sensor domain (PAS domain)"/>
    <property type="match status" value="3"/>
</dbReference>
<dbReference type="InterPro" id="IPR000014">
    <property type="entry name" value="PAS"/>
</dbReference>
<keyword evidence="15" id="KW-1185">Reference proteome</keyword>
<dbReference type="PROSITE" id="PS50109">
    <property type="entry name" value="HIS_KIN"/>
    <property type="match status" value="1"/>
</dbReference>